<feature type="transmembrane region" description="Helical" evidence="2">
    <location>
        <begin position="65"/>
        <end position="82"/>
    </location>
</feature>
<accession>A0A0A7IA05</accession>
<dbReference type="AlphaFoldDB" id="A0A0A7IA05"/>
<protein>
    <submittedName>
        <fullName evidence="3">Uncharacterized protein</fullName>
    </submittedName>
</protein>
<keyword evidence="2" id="KW-0812">Transmembrane</keyword>
<keyword evidence="4" id="KW-1185">Reference proteome</keyword>
<dbReference type="RefSeq" id="WP_039172809.1">
    <property type="nucleotide sequence ID" value="NZ_CP007457.1"/>
</dbReference>
<organism evidence="3 4">
    <name type="scientific">Bifidobacterium pseudolongum PV8-2</name>
    <dbReference type="NCBI Taxonomy" id="1447715"/>
    <lineage>
        <taxon>Bacteria</taxon>
        <taxon>Bacillati</taxon>
        <taxon>Actinomycetota</taxon>
        <taxon>Actinomycetes</taxon>
        <taxon>Bifidobacteriales</taxon>
        <taxon>Bifidobacteriaceae</taxon>
        <taxon>Bifidobacterium</taxon>
    </lineage>
</organism>
<evidence type="ECO:0000256" key="1">
    <source>
        <dbReference type="SAM" id="MobiDB-lite"/>
    </source>
</evidence>
<dbReference type="HOGENOM" id="CLU_2010830_0_0_11"/>
<keyword evidence="2" id="KW-0472">Membrane</keyword>
<gene>
    <name evidence="3" type="ORF">AH67_08700</name>
</gene>
<evidence type="ECO:0000256" key="2">
    <source>
        <dbReference type="SAM" id="Phobius"/>
    </source>
</evidence>
<evidence type="ECO:0000313" key="3">
    <source>
        <dbReference type="EMBL" id="AIZ17108.1"/>
    </source>
</evidence>
<keyword evidence="2" id="KW-1133">Transmembrane helix</keyword>
<dbReference type="EMBL" id="CP007457">
    <property type="protein sequence ID" value="AIZ17108.1"/>
    <property type="molecule type" value="Genomic_DNA"/>
</dbReference>
<name>A0A0A7IA05_9BIFI</name>
<feature type="region of interest" description="Disordered" evidence="1">
    <location>
        <begin position="1"/>
        <end position="23"/>
    </location>
</feature>
<reference evidence="3 4" key="1">
    <citation type="journal article" date="2015" name="Genome Announc.">
        <title>Bifidobacterium pseudolongum Strain PV8-2, Isolated from a Stool Sample of an Anemic Kenyan Infant.</title>
        <authorList>
            <person name="Vazquez-Gutierrez P."/>
            <person name="Lacroix C."/>
            <person name="Chassard C."/>
            <person name="Klumpp J."/>
            <person name="Stevens M.J."/>
            <person name="Jans C."/>
        </authorList>
    </citation>
    <scope>NUCLEOTIDE SEQUENCE [LARGE SCALE GENOMIC DNA]</scope>
    <source>
        <strain evidence="3 4">PV8-2</strain>
    </source>
</reference>
<feature type="transmembrane region" description="Helical" evidence="2">
    <location>
        <begin position="94"/>
        <end position="115"/>
    </location>
</feature>
<dbReference type="Pfam" id="PF20040">
    <property type="entry name" value="DUF6442"/>
    <property type="match status" value="1"/>
</dbReference>
<sequence>MKTKDEILKAAQQNQDTASFKGRKRDDERAQAIRYQSFRTAWIAGGIALIAFSVLAMLNDQPWENMFAVLGIMEATALWIQYSKLKERRTCFGAIVMTLCALWFSVMTVLTMLGMHSPASIFH</sequence>
<dbReference type="STRING" id="1447715.AH67_08700"/>
<dbReference type="Proteomes" id="UP000030636">
    <property type="component" value="Chromosome"/>
</dbReference>
<dbReference type="KEGG" id="bpsp:AH67_08700"/>
<evidence type="ECO:0000313" key="4">
    <source>
        <dbReference type="Proteomes" id="UP000030636"/>
    </source>
</evidence>
<proteinExistence type="predicted"/>
<dbReference type="Gene3D" id="1.10.357.140">
    <property type="entry name" value="UbiA prenyltransferase"/>
    <property type="match status" value="1"/>
</dbReference>
<dbReference type="InterPro" id="IPR044878">
    <property type="entry name" value="UbiA_sf"/>
</dbReference>
<dbReference type="InterPro" id="IPR045620">
    <property type="entry name" value="DUF6442"/>
</dbReference>
<feature type="transmembrane region" description="Helical" evidence="2">
    <location>
        <begin position="41"/>
        <end position="59"/>
    </location>
</feature>